<comment type="caution">
    <text evidence="2">The sequence shown here is derived from an EMBL/GenBank/DDBJ whole genome shotgun (WGS) entry which is preliminary data.</text>
</comment>
<proteinExistence type="predicted"/>
<protein>
    <recommendedName>
        <fullName evidence="4">Peptidylprolyl isomerase</fullName>
    </recommendedName>
</protein>
<accession>A0A9D2DDT0</accession>
<gene>
    <name evidence="2" type="ORF">H9816_04825</name>
</gene>
<evidence type="ECO:0008006" key="4">
    <source>
        <dbReference type="Google" id="ProtNLM"/>
    </source>
</evidence>
<dbReference type="GO" id="GO:0003755">
    <property type="term" value="F:peptidyl-prolyl cis-trans isomerase activity"/>
    <property type="evidence" value="ECO:0007669"/>
    <property type="project" value="InterPro"/>
</dbReference>
<organism evidence="2 3">
    <name type="scientific">Candidatus Tidjanibacter faecipullorum</name>
    <dbReference type="NCBI Taxonomy" id="2838766"/>
    <lineage>
        <taxon>Bacteria</taxon>
        <taxon>Pseudomonadati</taxon>
        <taxon>Bacteroidota</taxon>
        <taxon>Bacteroidia</taxon>
        <taxon>Bacteroidales</taxon>
        <taxon>Rikenellaceae</taxon>
        <taxon>Tidjanibacter</taxon>
    </lineage>
</organism>
<dbReference type="Proteomes" id="UP000824014">
    <property type="component" value="Unassembled WGS sequence"/>
</dbReference>
<keyword evidence="1" id="KW-0732">Signal</keyword>
<evidence type="ECO:0000256" key="1">
    <source>
        <dbReference type="SAM" id="SignalP"/>
    </source>
</evidence>
<dbReference type="InterPro" id="IPR046357">
    <property type="entry name" value="PPIase_dom_sf"/>
</dbReference>
<dbReference type="EMBL" id="DXCC01000015">
    <property type="protein sequence ID" value="HIZ15215.1"/>
    <property type="molecule type" value="Genomic_DNA"/>
</dbReference>
<dbReference type="AlphaFoldDB" id="A0A9D2DDT0"/>
<dbReference type="SUPFAM" id="SSF54534">
    <property type="entry name" value="FKBP-like"/>
    <property type="match status" value="2"/>
</dbReference>
<feature type="signal peptide" evidence="1">
    <location>
        <begin position="1"/>
        <end position="19"/>
    </location>
</feature>
<sequence length="405" mass="45311">MNRILFLLAVGCSALVSFACTHESKTDTDAITRRSFEAWMAAHAPQAEPLGDTGLYYEVLAQSEEGSSGKVDVRGKWIDVSYRMSTLEGDIFYNRDEATARLIGNYDDYTHYVPERFYIASSWNKSSLPKGLYTAFTEIVPGQTWRVYVPADMAFSSSGFDMTSYGYGGQNALGADKAIIIDELRITDIIENPQQQGDDQIRTLATTPRPEGWGKYPNDTVRQGLYMDVLYRTMAQDTIPVGSQVEIYYKVSFLDGQLIDSNIDSVLTNRFGTVRSSDITSAITVTRMAEGSTATNGYQMPAKVFYAILPDVCYGDSLRIAVPAKYGYFTEYMPPNKSESQWTASTTFNNYKGYDYGDYTIDDTDYYFGASTFYMPTASSSVVSIAEIKPYTPLIYELVVRKPEN</sequence>
<feature type="chain" id="PRO_5039446139" description="Peptidylprolyl isomerase" evidence="1">
    <location>
        <begin position="20"/>
        <end position="405"/>
    </location>
</feature>
<dbReference type="Gene3D" id="3.10.50.40">
    <property type="match status" value="2"/>
</dbReference>
<reference evidence="2" key="2">
    <citation type="submission" date="2021-04" db="EMBL/GenBank/DDBJ databases">
        <authorList>
            <person name="Gilroy R."/>
        </authorList>
    </citation>
    <scope>NUCLEOTIDE SEQUENCE</scope>
    <source>
        <strain evidence="2">ChiHjej11B10-19426</strain>
    </source>
</reference>
<evidence type="ECO:0000313" key="2">
    <source>
        <dbReference type="EMBL" id="HIZ15215.1"/>
    </source>
</evidence>
<name>A0A9D2DDT0_9BACT</name>
<reference evidence="2" key="1">
    <citation type="journal article" date="2021" name="PeerJ">
        <title>Extensive microbial diversity within the chicken gut microbiome revealed by metagenomics and culture.</title>
        <authorList>
            <person name="Gilroy R."/>
            <person name="Ravi A."/>
            <person name="Getino M."/>
            <person name="Pursley I."/>
            <person name="Horton D.L."/>
            <person name="Alikhan N.F."/>
            <person name="Baker D."/>
            <person name="Gharbi K."/>
            <person name="Hall N."/>
            <person name="Watson M."/>
            <person name="Adriaenssens E.M."/>
            <person name="Foster-Nyarko E."/>
            <person name="Jarju S."/>
            <person name="Secka A."/>
            <person name="Antonio M."/>
            <person name="Oren A."/>
            <person name="Chaudhuri R.R."/>
            <person name="La Ragione R."/>
            <person name="Hildebrand F."/>
            <person name="Pallen M.J."/>
        </authorList>
    </citation>
    <scope>NUCLEOTIDE SEQUENCE</scope>
    <source>
        <strain evidence="2">ChiHjej11B10-19426</strain>
    </source>
</reference>
<dbReference type="PROSITE" id="PS51257">
    <property type="entry name" value="PROKAR_LIPOPROTEIN"/>
    <property type="match status" value="1"/>
</dbReference>
<evidence type="ECO:0000313" key="3">
    <source>
        <dbReference type="Proteomes" id="UP000824014"/>
    </source>
</evidence>